<keyword evidence="2" id="KW-1185">Reference proteome</keyword>
<comment type="caution">
    <text evidence="1">The sequence shown here is derived from an EMBL/GenBank/DDBJ whole genome shotgun (WGS) entry which is preliminary data.</text>
</comment>
<evidence type="ECO:0000313" key="1">
    <source>
        <dbReference type="EMBL" id="GAA5816538.1"/>
    </source>
</evidence>
<name>A0ABP9ZBN4_9FUNG</name>
<organism evidence="1 2">
    <name type="scientific">Mucor flavus</name>
    <dbReference type="NCBI Taxonomy" id="439312"/>
    <lineage>
        <taxon>Eukaryota</taxon>
        <taxon>Fungi</taxon>
        <taxon>Fungi incertae sedis</taxon>
        <taxon>Mucoromycota</taxon>
        <taxon>Mucoromycotina</taxon>
        <taxon>Mucoromycetes</taxon>
        <taxon>Mucorales</taxon>
        <taxon>Mucorineae</taxon>
        <taxon>Mucoraceae</taxon>
        <taxon>Mucor</taxon>
    </lineage>
</organism>
<evidence type="ECO:0000313" key="2">
    <source>
        <dbReference type="Proteomes" id="UP001473302"/>
    </source>
</evidence>
<sequence length="139" mass="16070">MTDDIGVSIVKQNFGTFKDATSNPKTSLVEGEFKYIENIPKEKLLYSTVDSKKVYRYTRNQKARETKSTEFKKLRKPNDTQECENRLSRCSALTVKKESFVEYLRAQFTPTIKSNLVLIKFNQTNAYRRALGKILETAV</sequence>
<proteinExistence type="predicted"/>
<reference evidence="1 2" key="1">
    <citation type="submission" date="2024-04" db="EMBL/GenBank/DDBJ databases">
        <title>genome sequences of Mucor flavus KT1a and Helicostylum pulchrum KT1b strains isolated from the surface of a dry-aged beef.</title>
        <authorList>
            <person name="Toyotome T."/>
            <person name="Hosono M."/>
            <person name="Torimaru M."/>
            <person name="Fukuda K."/>
            <person name="Mikami N."/>
        </authorList>
    </citation>
    <scope>NUCLEOTIDE SEQUENCE [LARGE SCALE GENOMIC DNA]</scope>
    <source>
        <strain evidence="1 2">KT1a</strain>
    </source>
</reference>
<dbReference type="Proteomes" id="UP001473302">
    <property type="component" value="Unassembled WGS sequence"/>
</dbReference>
<gene>
    <name evidence="1" type="ORF">MFLAVUS_010067</name>
</gene>
<accession>A0ABP9ZBN4</accession>
<protein>
    <submittedName>
        <fullName evidence="1">Uncharacterized protein</fullName>
    </submittedName>
</protein>
<dbReference type="EMBL" id="BAABUK010000032">
    <property type="protein sequence ID" value="GAA5816538.1"/>
    <property type="molecule type" value="Genomic_DNA"/>
</dbReference>